<dbReference type="PROSITE" id="PS50088">
    <property type="entry name" value="ANK_REPEAT"/>
    <property type="match status" value="1"/>
</dbReference>
<sequence length="308" mass="34115">MADSIDQLMRMGDVFGVFKTSDQQDDSQGETDTQLPPAPEQHQPSTTTMSSRPGKIFHGRILEVVCSSLTPHDVWNLGLTCKQFGDCAPIAAAVVLRPTPLTLALSRSYHGVAAYLIEQGADVNLPEGLLEGDGEDESFVRILQPSRWYPIHFAVLLTRDPERREDGLRVLQKLLDSGASPNQRTMETNPLVQPNFPLSQVMSFGMPAHALELLLDYGADPLTLVDLVRGRASLLQQRATKTGVSSGGDDRELLAKCALLLFRIPYERDGEEILYSMMHFQTAAQEAEILLLVEELRIAASSWRQRSM</sequence>
<dbReference type="EMBL" id="JAPCWZ010000009">
    <property type="protein sequence ID" value="KAK8850921.1"/>
    <property type="molecule type" value="Genomic_DNA"/>
</dbReference>
<dbReference type="Gene3D" id="1.25.40.20">
    <property type="entry name" value="Ankyrin repeat-containing domain"/>
    <property type="match status" value="1"/>
</dbReference>
<dbReference type="InterPro" id="IPR002110">
    <property type="entry name" value="Ankyrin_rpt"/>
</dbReference>
<feature type="region of interest" description="Disordered" evidence="2">
    <location>
        <begin position="20"/>
        <end position="52"/>
    </location>
</feature>
<dbReference type="Proteomes" id="UP001390339">
    <property type="component" value="Unassembled WGS sequence"/>
</dbReference>
<keyword evidence="4" id="KW-1185">Reference proteome</keyword>
<protein>
    <recommendedName>
        <fullName evidence="5">Ankyrin</fullName>
    </recommendedName>
</protein>
<keyword evidence="1" id="KW-0040">ANK repeat</keyword>
<proteinExistence type="predicted"/>
<feature type="compositionally biased region" description="Polar residues" evidence="2">
    <location>
        <begin position="42"/>
        <end position="51"/>
    </location>
</feature>
<dbReference type="Pfam" id="PF00023">
    <property type="entry name" value="Ank"/>
    <property type="match status" value="1"/>
</dbReference>
<dbReference type="InterPro" id="IPR036770">
    <property type="entry name" value="Ankyrin_rpt-contain_sf"/>
</dbReference>
<dbReference type="SMART" id="SM00248">
    <property type="entry name" value="ANK"/>
    <property type="match status" value="2"/>
</dbReference>
<evidence type="ECO:0000313" key="3">
    <source>
        <dbReference type="EMBL" id="KAK8850921.1"/>
    </source>
</evidence>
<evidence type="ECO:0000313" key="4">
    <source>
        <dbReference type="Proteomes" id="UP001390339"/>
    </source>
</evidence>
<accession>A0ABR2HPG2</accession>
<reference evidence="3 4" key="1">
    <citation type="journal article" date="2024" name="IMA Fungus">
        <title>Apiospora arundinis, a panoply of carbohydrate-active enzymes and secondary metabolites.</title>
        <authorList>
            <person name="Sorensen T."/>
            <person name="Petersen C."/>
            <person name="Muurmann A.T."/>
            <person name="Christiansen J.V."/>
            <person name="Brundto M.L."/>
            <person name="Overgaard C.K."/>
            <person name="Boysen A.T."/>
            <person name="Wollenberg R.D."/>
            <person name="Larsen T.O."/>
            <person name="Sorensen J.L."/>
            <person name="Nielsen K.L."/>
            <person name="Sondergaard T.E."/>
        </authorList>
    </citation>
    <scope>NUCLEOTIDE SEQUENCE [LARGE SCALE GENOMIC DNA]</scope>
    <source>
        <strain evidence="3 4">AAU 773</strain>
    </source>
</reference>
<name>A0ABR2HPG2_9PEZI</name>
<evidence type="ECO:0000256" key="1">
    <source>
        <dbReference type="PROSITE-ProRule" id="PRU00023"/>
    </source>
</evidence>
<feature type="repeat" description="ANK" evidence="1">
    <location>
        <begin position="96"/>
        <end position="128"/>
    </location>
</feature>
<gene>
    <name evidence="3" type="ORF">PGQ11_013400</name>
</gene>
<evidence type="ECO:0000256" key="2">
    <source>
        <dbReference type="SAM" id="MobiDB-lite"/>
    </source>
</evidence>
<dbReference type="SUPFAM" id="SSF48403">
    <property type="entry name" value="Ankyrin repeat"/>
    <property type="match status" value="1"/>
</dbReference>
<evidence type="ECO:0008006" key="5">
    <source>
        <dbReference type="Google" id="ProtNLM"/>
    </source>
</evidence>
<comment type="caution">
    <text evidence="3">The sequence shown here is derived from an EMBL/GenBank/DDBJ whole genome shotgun (WGS) entry which is preliminary data.</text>
</comment>
<organism evidence="3 4">
    <name type="scientific">Apiospora arundinis</name>
    <dbReference type="NCBI Taxonomy" id="335852"/>
    <lineage>
        <taxon>Eukaryota</taxon>
        <taxon>Fungi</taxon>
        <taxon>Dikarya</taxon>
        <taxon>Ascomycota</taxon>
        <taxon>Pezizomycotina</taxon>
        <taxon>Sordariomycetes</taxon>
        <taxon>Xylariomycetidae</taxon>
        <taxon>Amphisphaeriales</taxon>
        <taxon>Apiosporaceae</taxon>
        <taxon>Apiospora</taxon>
    </lineage>
</organism>